<dbReference type="GO" id="GO:0000811">
    <property type="term" value="C:GINS complex"/>
    <property type="evidence" value="ECO:0007669"/>
    <property type="project" value="UniProtKB-UniRule"/>
</dbReference>
<dbReference type="Pfam" id="PF05916">
    <property type="entry name" value="Sld5"/>
    <property type="match status" value="1"/>
</dbReference>
<dbReference type="InterPro" id="IPR021151">
    <property type="entry name" value="GINS_A"/>
</dbReference>
<dbReference type="CDD" id="cd21692">
    <property type="entry name" value="GINS_B_Sld5"/>
    <property type="match status" value="1"/>
</dbReference>
<dbReference type="FunCoup" id="A0A316YJU8">
    <property type="interactions" value="429"/>
</dbReference>
<dbReference type="AlphaFoldDB" id="A0A316YJU8"/>
<name>A0A316YJU8_9BASI</name>
<sequence length="250" mass="27373">MAGQGGFYSLQDDEEEGGGSKAGPSTTSRRAAEDMDLAPASQARASVAPLVRLQGAWVSERGAPELLPWEGESVDAVCSQIEEQVSIIDSLGADASTKEEEHVRLALVELDVERARWLLRSYLRCRLEKIERHAAHLALEASHRRNLSQLERGYALKYADMAASHYTSAVLDFLPDNMRGLDDRAPGGPRGDMVVGPDLERPVFVQCLADCGSLDIGLDGETALLSKNTIHLLRYRAVRHLVETERVALL</sequence>
<accession>A0A316YJU8</accession>
<evidence type="ECO:0000313" key="10">
    <source>
        <dbReference type="EMBL" id="PWN89697.1"/>
    </source>
</evidence>
<dbReference type="InParanoid" id="A0A316YJU8"/>
<evidence type="ECO:0000256" key="4">
    <source>
        <dbReference type="ARBA" id="ARBA00022705"/>
    </source>
</evidence>
<keyword evidence="4 6" id="KW-0235">DNA replication</keyword>
<evidence type="ECO:0000313" key="11">
    <source>
        <dbReference type="Proteomes" id="UP000245768"/>
    </source>
</evidence>
<proteinExistence type="inferred from homology"/>
<dbReference type="SUPFAM" id="SSF160059">
    <property type="entry name" value="PriA/YqbF domain"/>
    <property type="match status" value="1"/>
</dbReference>
<comment type="subcellular location">
    <subcellularLocation>
        <location evidence="1 6">Nucleus</location>
    </subcellularLocation>
</comment>
<evidence type="ECO:0000256" key="1">
    <source>
        <dbReference type="ARBA" id="ARBA00004123"/>
    </source>
</evidence>
<dbReference type="CDD" id="cd11711">
    <property type="entry name" value="GINS_A_Sld5"/>
    <property type="match status" value="1"/>
</dbReference>
<feature type="region of interest" description="Disordered" evidence="7">
    <location>
        <begin position="1"/>
        <end position="40"/>
    </location>
</feature>
<dbReference type="PANTHER" id="PTHR21206:SF0">
    <property type="entry name" value="DNA REPLICATION COMPLEX GINS PROTEIN SLD5"/>
    <property type="match status" value="1"/>
</dbReference>
<dbReference type="GO" id="GO:0006261">
    <property type="term" value="P:DNA-templated DNA replication"/>
    <property type="evidence" value="ECO:0007669"/>
    <property type="project" value="InterPro"/>
</dbReference>
<dbReference type="Gene3D" id="1.20.58.1030">
    <property type="match status" value="1"/>
</dbReference>
<comment type="similarity">
    <text evidence="2 6">Belongs to the GINS4/SLD5 family.</text>
</comment>
<feature type="domain" description="GINS subunit" evidence="8">
    <location>
        <begin position="99"/>
        <end position="168"/>
    </location>
</feature>
<evidence type="ECO:0000256" key="3">
    <source>
        <dbReference type="ARBA" id="ARBA00014804"/>
    </source>
</evidence>
<dbReference type="InterPro" id="IPR036224">
    <property type="entry name" value="GINS_bundle-like_dom_sf"/>
</dbReference>
<evidence type="ECO:0000256" key="7">
    <source>
        <dbReference type="SAM" id="MobiDB-lite"/>
    </source>
</evidence>
<dbReference type="SUPFAM" id="SSF158573">
    <property type="entry name" value="GINS helical bundle-like"/>
    <property type="match status" value="1"/>
</dbReference>
<dbReference type="GeneID" id="37044155"/>
<dbReference type="Proteomes" id="UP000245768">
    <property type="component" value="Unassembled WGS sequence"/>
</dbReference>
<dbReference type="RefSeq" id="XP_025376895.1">
    <property type="nucleotide sequence ID" value="XM_025522239.1"/>
</dbReference>
<evidence type="ECO:0000256" key="2">
    <source>
        <dbReference type="ARBA" id="ARBA00008187"/>
    </source>
</evidence>
<comment type="function">
    <text evidence="6">The GINS complex plays an essential role in the initiation of DNA replication.</text>
</comment>
<dbReference type="InterPro" id="IPR031633">
    <property type="entry name" value="SLD5_C"/>
</dbReference>
<dbReference type="EMBL" id="KZ819637">
    <property type="protein sequence ID" value="PWN89697.1"/>
    <property type="molecule type" value="Genomic_DNA"/>
</dbReference>
<evidence type="ECO:0000256" key="5">
    <source>
        <dbReference type="ARBA" id="ARBA00023242"/>
    </source>
</evidence>
<evidence type="ECO:0000256" key="6">
    <source>
        <dbReference type="PIRNR" id="PIRNR007764"/>
    </source>
</evidence>
<feature type="domain" description="DNA replication complex GINS protein SLD5 C-terminal" evidence="9">
    <location>
        <begin position="197"/>
        <end position="250"/>
    </location>
</feature>
<protein>
    <recommendedName>
        <fullName evidence="3 6">DNA replication complex GINS protein SLD5</fullName>
    </recommendedName>
</protein>
<dbReference type="STRING" id="215250.A0A316YJU8"/>
<dbReference type="Pfam" id="PF16922">
    <property type="entry name" value="SLD5_C"/>
    <property type="match status" value="1"/>
</dbReference>
<gene>
    <name evidence="10" type="ORF">FA10DRAFT_268221</name>
</gene>
<evidence type="ECO:0000259" key="8">
    <source>
        <dbReference type="Pfam" id="PF05916"/>
    </source>
</evidence>
<dbReference type="InterPro" id="IPR038749">
    <property type="entry name" value="Sld5_GINS_A"/>
</dbReference>
<evidence type="ECO:0000259" key="9">
    <source>
        <dbReference type="Pfam" id="PF16922"/>
    </source>
</evidence>
<reference evidence="10 11" key="1">
    <citation type="journal article" date="2018" name="Mol. Biol. Evol.">
        <title>Broad Genomic Sampling Reveals a Smut Pathogenic Ancestry of the Fungal Clade Ustilaginomycotina.</title>
        <authorList>
            <person name="Kijpornyongpan T."/>
            <person name="Mondo S.J."/>
            <person name="Barry K."/>
            <person name="Sandor L."/>
            <person name="Lee J."/>
            <person name="Lipzen A."/>
            <person name="Pangilinan J."/>
            <person name="LaButti K."/>
            <person name="Hainaut M."/>
            <person name="Henrissat B."/>
            <person name="Grigoriev I.V."/>
            <person name="Spatafora J.W."/>
            <person name="Aime M.C."/>
        </authorList>
    </citation>
    <scope>NUCLEOTIDE SEQUENCE [LARGE SCALE GENOMIC DNA]</scope>
    <source>
        <strain evidence="10 11">MCA 4198</strain>
    </source>
</reference>
<organism evidence="10 11">
    <name type="scientific">Acaromyces ingoldii</name>
    <dbReference type="NCBI Taxonomy" id="215250"/>
    <lineage>
        <taxon>Eukaryota</taxon>
        <taxon>Fungi</taxon>
        <taxon>Dikarya</taxon>
        <taxon>Basidiomycota</taxon>
        <taxon>Ustilaginomycotina</taxon>
        <taxon>Exobasidiomycetes</taxon>
        <taxon>Exobasidiales</taxon>
        <taxon>Cryptobasidiaceae</taxon>
        <taxon>Acaromyces</taxon>
    </lineage>
</organism>
<keyword evidence="11" id="KW-1185">Reference proteome</keyword>
<keyword evidence="5 6" id="KW-0539">Nucleus</keyword>
<dbReference type="OrthoDB" id="338231at2759"/>
<dbReference type="Gene3D" id="3.40.5.60">
    <property type="match status" value="1"/>
</dbReference>
<dbReference type="GO" id="GO:0000727">
    <property type="term" value="P:double-strand break repair via break-induced replication"/>
    <property type="evidence" value="ECO:0007669"/>
    <property type="project" value="TreeGrafter"/>
</dbReference>
<dbReference type="InterPro" id="IPR008591">
    <property type="entry name" value="GINS_Sld5"/>
</dbReference>
<dbReference type="PIRSF" id="PIRSF007764">
    <property type="entry name" value="Sld5"/>
    <property type="match status" value="1"/>
</dbReference>
<dbReference type="PANTHER" id="PTHR21206">
    <property type="entry name" value="SLD5 PROTEIN"/>
    <property type="match status" value="1"/>
</dbReference>